<accession>A0ABN9M0D5</accession>
<dbReference type="PANTHER" id="PTHR21301:SF12">
    <property type="match status" value="1"/>
</dbReference>
<evidence type="ECO:0000313" key="2">
    <source>
        <dbReference type="Proteomes" id="UP001176940"/>
    </source>
</evidence>
<organism evidence="1 2">
    <name type="scientific">Ranitomeya imitator</name>
    <name type="common">mimic poison frog</name>
    <dbReference type="NCBI Taxonomy" id="111125"/>
    <lineage>
        <taxon>Eukaryota</taxon>
        <taxon>Metazoa</taxon>
        <taxon>Chordata</taxon>
        <taxon>Craniata</taxon>
        <taxon>Vertebrata</taxon>
        <taxon>Euteleostomi</taxon>
        <taxon>Amphibia</taxon>
        <taxon>Batrachia</taxon>
        <taxon>Anura</taxon>
        <taxon>Neobatrachia</taxon>
        <taxon>Hyloidea</taxon>
        <taxon>Dendrobatidae</taxon>
        <taxon>Dendrobatinae</taxon>
        <taxon>Ranitomeya</taxon>
    </lineage>
</organism>
<sequence>MYANLFLGYWEREIFGEGVQAASHAQCWYRYIDDIFVVWQGTEPGFRDLIRELNSNPYNIKLTYTIDAKEIDSLDIKILVDSVGNIQSDVFRKATSVNSLLHATSAHLSSTIKAVPNIFGAPKQRWGCFPCGSCLACHNIDRATYFTTSDGGRDYRIVHYISCSTTFVVYYAVCPCNLIYVGLTSLELRTRTREHVRDIVAAKTCTDPSALKTIPGHFRLRHNCDPTGLRIRGIDKVHMGTRGGNSKQVLAQLECRWIVSLNTMSPHGLNEKLSFAPFL</sequence>
<evidence type="ECO:0008006" key="3">
    <source>
        <dbReference type="Google" id="ProtNLM"/>
    </source>
</evidence>
<comment type="caution">
    <text evidence="1">The sequence shown here is derived from an EMBL/GenBank/DDBJ whole genome shotgun (WGS) entry which is preliminary data.</text>
</comment>
<dbReference type="EMBL" id="CAUEEQ010035378">
    <property type="protein sequence ID" value="CAJ0952657.1"/>
    <property type="molecule type" value="Genomic_DNA"/>
</dbReference>
<protein>
    <recommendedName>
        <fullName evidence="3">GIY-YIG endonuclease</fullName>
    </recommendedName>
</protein>
<name>A0ABN9M0D5_9NEOB</name>
<proteinExistence type="predicted"/>
<keyword evidence="2" id="KW-1185">Reference proteome</keyword>
<evidence type="ECO:0000313" key="1">
    <source>
        <dbReference type="EMBL" id="CAJ0952657.1"/>
    </source>
</evidence>
<reference evidence="1" key="1">
    <citation type="submission" date="2023-07" db="EMBL/GenBank/DDBJ databases">
        <authorList>
            <person name="Stuckert A."/>
        </authorList>
    </citation>
    <scope>NUCLEOTIDE SEQUENCE</scope>
</reference>
<dbReference type="Proteomes" id="UP001176940">
    <property type="component" value="Unassembled WGS sequence"/>
</dbReference>
<dbReference type="PANTHER" id="PTHR21301">
    <property type="entry name" value="REVERSE TRANSCRIPTASE"/>
    <property type="match status" value="1"/>
</dbReference>
<gene>
    <name evidence="1" type="ORF">RIMI_LOCUS13986323</name>
</gene>